<dbReference type="PROSITE" id="PS00678">
    <property type="entry name" value="WD_REPEATS_1"/>
    <property type="match status" value="1"/>
</dbReference>
<evidence type="ECO:0000313" key="6">
    <source>
        <dbReference type="Proteomes" id="UP001359485"/>
    </source>
</evidence>
<protein>
    <recommendedName>
        <fullName evidence="3">Probable cytosolic iron-sulfur protein assembly protein Ciao1</fullName>
    </recommendedName>
</protein>
<evidence type="ECO:0000256" key="3">
    <source>
        <dbReference type="HAMAP-Rule" id="MF_03037"/>
    </source>
</evidence>
<dbReference type="SUPFAM" id="SSF50978">
    <property type="entry name" value="WD40 repeat-like"/>
    <property type="match status" value="1"/>
</dbReference>
<dbReference type="Gene3D" id="2.130.10.10">
    <property type="entry name" value="YVTN repeat-like/Quinoprotein amine dehydrogenase"/>
    <property type="match status" value="1"/>
</dbReference>
<gene>
    <name evidence="5" type="primary">CIAO1</name>
    <name evidence="3" type="synonym">Ciao1</name>
    <name evidence="5" type="ORF">RUM44_006143</name>
</gene>
<comment type="function">
    <text evidence="3">Essential component of the cytosolic iron-sulfur (Fe/S) protein assembly machinery. Required for the maturation of extramitochondrial Fe/S proteins.</text>
</comment>
<dbReference type="Pfam" id="PF00400">
    <property type="entry name" value="WD40"/>
    <property type="match status" value="6"/>
</dbReference>
<dbReference type="InterPro" id="IPR015943">
    <property type="entry name" value="WD40/YVTN_repeat-like_dom_sf"/>
</dbReference>
<dbReference type="EMBL" id="JAWJWF010000006">
    <property type="protein sequence ID" value="KAK6631614.1"/>
    <property type="molecule type" value="Genomic_DNA"/>
</dbReference>
<comment type="similarity">
    <text evidence="3">Belongs to the WD repeat CIA1 family.</text>
</comment>
<feature type="repeat" description="WD" evidence="4">
    <location>
        <begin position="56"/>
        <end position="93"/>
    </location>
</feature>
<keyword evidence="6" id="KW-1185">Reference proteome</keyword>
<dbReference type="PROSITE" id="PS50082">
    <property type="entry name" value="WD_REPEATS_2"/>
    <property type="match status" value="6"/>
</dbReference>
<keyword evidence="1 4" id="KW-0853">WD repeat</keyword>
<evidence type="ECO:0000256" key="2">
    <source>
        <dbReference type="ARBA" id="ARBA00022737"/>
    </source>
</evidence>
<dbReference type="PRINTS" id="PR00320">
    <property type="entry name" value="GPROTEINBRPT"/>
</dbReference>
<evidence type="ECO:0000256" key="1">
    <source>
        <dbReference type="ARBA" id="ARBA00022574"/>
    </source>
</evidence>
<evidence type="ECO:0000256" key="4">
    <source>
        <dbReference type="PROSITE-ProRule" id="PRU00221"/>
    </source>
</evidence>
<dbReference type="InterPro" id="IPR020472">
    <property type="entry name" value="WD40_PAC1"/>
</dbReference>
<dbReference type="PANTHER" id="PTHR19920">
    <property type="entry name" value="WD40 PROTEIN CIAO1"/>
    <property type="match status" value="1"/>
</dbReference>
<dbReference type="InterPro" id="IPR028608">
    <property type="entry name" value="CIAO1/Cia1"/>
</dbReference>
<organism evidence="5 6">
    <name type="scientific">Polyplax serrata</name>
    <name type="common">Common mouse louse</name>
    <dbReference type="NCBI Taxonomy" id="468196"/>
    <lineage>
        <taxon>Eukaryota</taxon>
        <taxon>Metazoa</taxon>
        <taxon>Ecdysozoa</taxon>
        <taxon>Arthropoda</taxon>
        <taxon>Hexapoda</taxon>
        <taxon>Insecta</taxon>
        <taxon>Pterygota</taxon>
        <taxon>Neoptera</taxon>
        <taxon>Paraneoptera</taxon>
        <taxon>Psocodea</taxon>
        <taxon>Troctomorpha</taxon>
        <taxon>Phthiraptera</taxon>
        <taxon>Anoplura</taxon>
        <taxon>Polyplacidae</taxon>
        <taxon>Polyplax</taxon>
    </lineage>
</organism>
<proteinExistence type="inferred from homology"/>
<dbReference type="Proteomes" id="UP001359485">
    <property type="component" value="Unassembled WGS sequence"/>
</dbReference>
<feature type="repeat" description="WD" evidence="4">
    <location>
        <begin position="145"/>
        <end position="177"/>
    </location>
</feature>
<sequence length="336" mass="38043">MGKLEQLQCLKAHDGRVWNVAWHPQGNYLASCGEDKTICIWAKDNFGKWQNKTKLTEGHSRTIREINWSPCGNYIASASFDSTIGIWDKKSGEWECNATLEGHENEVKSVAWASSGQLLASCSRDKSVWVWEIADEDEYECAAVLNAHTQDIKKVKWHPHIDILASVSYDNTIKIFKEDPTDHDWICSSTLTSHESTVWSLAFDKSGSRFATVSDDKTLKIWREYQSENAEIIPTRNGDSVWKNICTLSGYHTRTLYDVSWCHLTDLIVTACGDDGIRIFKESECSNENEPTFEMVCSEEKAHTQDVNSVAWNPVISGLIASCSDDGTVKLWQFKE</sequence>
<dbReference type="CDD" id="cd00200">
    <property type="entry name" value="WD40"/>
    <property type="match status" value="1"/>
</dbReference>
<accession>A0ABR1AZ34</accession>
<dbReference type="InterPro" id="IPR036322">
    <property type="entry name" value="WD40_repeat_dom_sf"/>
</dbReference>
<reference evidence="5 6" key="1">
    <citation type="submission" date="2023-09" db="EMBL/GenBank/DDBJ databases">
        <title>Genomes of two closely related lineages of the louse Polyplax serrata with different host specificities.</title>
        <authorList>
            <person name="Martinu J."/>
            <person name="Tarabai H."/>
            <person name="Stefka J."/>
            <person name="Hypsa V."/>
        </authorList>
    </citation>
    <scope>NUCLEOTIDE SEQUENCE [LARGE SCALE GENOMIC DNA]</scope>
    <source>
        <strain evidence="5">98ZLc_SE</strain>
    </source>
</reference>
<name>A0ABR1AZ34_POLSC</name>
<feature type="repeat" description="WD" evidence="4">
    <location>
        <begin position="191"/>
        <end position="222"/>
    </location>
</feature>
<dbReference type="HAMAP" id="MF_03037">
    <property type="entry name" value="ciao1"/>
    <property type="match status" value="1"/>
</dbReference>
<evidence type="ECO:0000313" key="5">
    <source>
        <dbReference type="EMBL" id="KAK6631614.1"/>
    </source>
</evidence>
<dbReference type="PROSITE" id="PS50294">
    <property type="entry name" value="WD_REPEATS_REGION"/>
    <property type="match status" value="5"/>
</dbReference>
<dbReference type="SMART" id="SM00320">
    <property type="entry name" value="WD40"/>
    <property type="match status" value="7"/>
</dbReference>
<dbReference type="InterPro" id="IPR001680">
    <property type="entry name" value="WD40_rpt"/>
</dbReference>
<comment type="caution">
    <text evidence="5">The sequence shown here is derived from an EMBL/GenBank/DDBJ whole genome shotgun (WGS) entry which is preliminary data.</text>
</comment>
<feature type="repeat" description="WD" evidence="4">
    <location>
        <begin position="100"/>
        <end position="141"/>
    </location>
</feature>
<keyword evidence="2" id="KW-0677">Repeat</keyword>
<feature type="repeat" description="WD" evidence="4">
    <location>
        <begin position="10"/>
        <end position="41"/>
    </location>
</feature>
<dbReference type="PANTHER" id="PTHR19920:SF0">
    <property type="entry name" value="CYTOSOLIC IRON-SULFUR PROTEIN ASSEMBLY PROTEIN CIAO1-RELATED"/>
    <property type="match status" value="1"/>
</dbReference>
<feature type="repeat" description="WD" evidence="4">
    <location>
        <begin position="300"/>
        <end position="336"/>
    </location>
</feature>
<dbReference type="InterPro" id="IPR019775">
    <property type="entry name" value="WD40_repeat_CS"/>
</dbReference>